<protein>
    <submittedName>
        <fullName evidence="1">Uncharacterized protein</fullName>
    </submittedName>
</protein>
<evidence type="ECO:0000313" key="2">
    <source>
        <dbReference type="Proteomes" id="UP001516023"/>
    </source>
</evidence>
<accession>A0ABD3QRI7</accession>
<gene>
    <name evidence="1" type="ORF">HJC23_006072</name>
</gene>
<sequence length="666" mass="72414">MMQEDAKNNILLITTTTSNTFQHSTPVNKRFLQTKITMTDKRPHPSSSQAQLAIIESAMSRMTDTAHPSLYDVTIICTTDDYQATYWMERLSSGVCKKPSNGDTTAAADVASTYPMVLAVSEDWSASGAGNGLGTLYAFQKACGVAAEKYGVDLKKELGEKRISAALYHTAGKGTRLAPLPASENNNKPGVVSSLDVALFGMLLCVLCEFGLWMLLLETEKIDCKRSSMPISWYSPKFVRINFLMASTHVFHSTPNPPKKLPVCHLLSTGTHEPITVLEAVVRQTGIYAPSRPGRLSVYWGDQIFVPTSPFEYTPTHHVDIMCTLFEEPPTEKVWVDRGLEKYGVIAVATGESGDAAQVEKVDHPTAMRMLKNLGDIGRVGPSLGSFSVSAEILDALCEEFKEELAAKDGKLDTDPHFWMPLTLPQDEYISLMSQKGVAEDESRAHHIRMTKMKDSFLAANPELGLFGAVDVGNNACWWDYGQLKLYIANNLKLAEEGADADLLRRFFGVTSRVMNSDVSDVKVSESAFVSSCKAKSGSVGAHSTIAAVEAEDIQIGEDAIVVNCAAKNIVAGKGAVLYNLISEAEEGIVAEDGDVIVAVTNVDGSSMLLRSKIDICGGGAWKKVLDGNTMSFEEVHKQNRDADVSAIEKKRKEMYKKASSSFGGN</sequence>
<dbReference type="Proteomes" id="UP001516023">
    <property type="component" value="Unassembled WGS sequence"/>
</dbReference>
<dbReference type="EMBL" id="JABMIG020000031">
    <property type="protein sequence ID" value="KAL3800610.1"/>
    <property type="molecule type" value="Genomic_DNA"/>
</dbReference>
<proteinExistence type="predicted"/>
<dbReference type="AlphaFoldDB" id="A0ABD3QRI7"/>
<organism evidence="1 2">
    <name type="scientific">Cyclotella cryptica</name>
    <dbReference type="NCBI Taxonomy" id="29204"/>
    <lineage>
        <taxon>Eukaryota</taxon>
        <taxon>Sar</taxon>
        <taxon>Stramenopiles</taxon>
        <taxon>Ochrophyta</taxon>
        <taxon>Bacillariophyta</taxon>
        <taxon>Coscinodiscophyceae</taxon>
        <taxon>Thalassiosirophycidae</taxon>
        <taxon>Stephanodiscales</taxon>
        <taxon>Stephanodiscaceae</taxon>
        <taxon>Cyclotella</taxon>
    </lineage>
</organism>
<reference evidence="1 2" key="1">
    <citation type="journal article" date="2020" name="G3 (Bethesda)">
        <title>Improved Reference Genome for Cyclotella cryptica CCMP332, a Model for Cell Wall Morphogenesis, Salinity Adaptation, and Lipid Production in Diatoms (Bacillariophyta).</title>
        <authorList>
            <person name="Roberts W.R."/>
            <person name="Downey K.M."/>
            <person name="Ruck E.C."/>
            <person name="Traller J.C."/>
            <person name="Alverson A.J."/>
        </authorList>
    </citation>
    <scope>NUCLEOTIDE SEQUENCE [LARGE SCALE GENOMIC DNA]</scope>
    <source>
        <strain evidence="1 2">CCMP332</strain>
    </source>
</reference>
<evidence type="ECO:0000313" key="1">
    <source>
        <dbReference type="EMBL" id="KAL3800610.1"/>
    </source>
</evidence>
<keyword evidence="2" id="KW-1185">Reference proteome</keyword>
<name>A0ABD3QRI7_9STRA</name>
<comment type="caution">
    <text evidence="1">The sequence shown here is derived from an EMBL/GenBank/DDBJ whole genome shotgun (WGS) entry which is preliminary data.</text>
</comment>